<evidence type="ECO:0000259" key="1">
    <source>
        <dbReference type="Pfam" id="PF01890"/>
    </source>
</evidence>
<feature type="domain" description="Cobalamin synthesis G N-terminal" evidence="2">
    <location>
        <begin position="56"/>
        <end position="135"/>
    </location>
</feature>
<dbReference type="RefSeq" id="WP_083515046.1">
    <property type="nucleotide sequence ID" value="NZ_LOED01000008.1"/>
</dbReference>
<evidence type="ECO:0000313" key="4">
    <source>
        <dbReference type="EMBL" id="KXG77750.1"/>
    </source>
</evidence>
<dbReference type="Gene3D" id="3.40.50.11220">
    <property type="match status" value="1"/>
</dbReference>
<dbReference type="EC" id="3.7.1.12" evidence="4"/>
<reference evidence="4 5" key="1">
    <citation type="submission" date="2015-12" db="EMBL/GenBank/DDBJ databases">
        <title>Draft genome sequnece of Fervidicola ferrireducens strain Y170.</title>
        <authorList>
            <person name="Patel B.K."/>
        </authorList>
    </citation>
    <scope>NUCLEOTIDE SEQUENCE [LARGE SCALE GENOMIC DNA]</scope>
    <source>
        <strain evidence="4 5">Y170</strain>
    </source>
</reference>
<dbReference type="Pfam" id="PF01890">
    <property type="entry name" value="CbiG_C"/>
    <property type="match status" value="1"/>
</dbReference>
<evidence type="ECO:0000259" key="2">
    <source>
        <dbReference type="Pfam" id="PF11760"/>
    </source>
</evidence>
<dbReference type="PANTHER" id="PTHR37477">
    <property type="entry name" value="COBALT-PRECORRIN-5A HYDROLASE"/>
    <property type="match status" value="1"/>
</dbReference>
<evidence type="ECO:0000313" key="5">
    <source>
        <dbReference type="Proteomes" id="UP000070427"/>
    </source>
</evidence>
<dbReference type="InterPro" id="IPR036518">
    <property type="entry name" value="CobE/GbiG_C_sf"/>
</dbReference>
<keyword evidence="4" id="KW-0378">Hydrolase</keyword>
<dbReference type="Proteomes" id="UP000070427">
    <property type="component" value="Unassembled WGS sequence"/>
</dbReference>
<dbReference type="InParanoid" id="A0A140LB25"/>
<evidence type="ECO:0000259" key="3">
    <source>
        <dbReference type="Pfam" id="PF11761"/>
    </source>
</evidence>
<organism evidence="4 5">
    <name type="scientific">Fervidicola ferrireducens</name>
    <dbReference type="NCBI Taxonomy" id="520764"/>
    <lineage>
        <taxon>Bacteria</taxon>
        <taxon>Bacillati</taxon>
        <taxon>Bacillota</taxon>
        <taxon>Clostridia</taxon>
        <taxon>Thermosediminibacterales</taxon>
        <taxon>Thermosediminibacteraceae</taxon>
        <taxon>Fervidicola</taxon>
    </lineage>
</organism>
<dbReference type="InterPro" id="IPR002750">
    <property type="entry name" value="CobE/GbiG_C"/>
</dbReference>
<protein>
    <submittedName>
        <fullName evidence="4">Cobalt-precorrin-5A hydrolase</fullName>
        <ecNumber evidence="4">3.7.1.12</ecNumber>
    </submittedName>
</protein>
<proteinExistence type="predicted"/>
<dbReference type="EMBL" id="LOED01000008">
    <property type="protein sequence ID" value="KXG77750.1"/>
    <property type="molecule type" value="Genomic_DNA"/>
</dbReference>
<sequence>MKKAVIAVTERGGNLAAFIAEKLNADLYLPERYAKEKGLGGKKGTYPIVGEFVPFVEGIFGRYRALIFVSAVGIAVRAIAGAVKSKLSDPAVVVVDEGGNFCVSLLSGHFGGANELAKEVAGLIGATPVITTATDVAGIKAPDDMARKLKLHIEKAGDLKKVNSCLLRGEKVVCAVGPDFPKKLIEDSLSVQIVELGTIPRDAKAAVFVTDYEIEPPDIPHVVLRPRRIVLGIGCKKGADFSKLKSLMKSFFLKLGLSISGVGKIATLDRKKDEECILKLSGYLGVPVDFHGVGELKKFESLFPKSGFVKEKIGVGSVARPAAFISSGKGAELGYIRGGGFTLAAYRRVFHELD</sequence>
<name>A0A140LB25_9FIRM</name>
<dbReference type="Gene3D" id="3.30.420.180">
    <property type="entry name" value="CobE/GbiG C-terminal domain"/>
    <property type="match status" value="1"/>
</dbReference>
<dbReference type="PATRIC" id="fig|520764.3.peg.983"/>
<dbReference type="SUPFAM" id="SSF159664">
    <property type="entry name" value="CobE/GbiG C-terminal domain-like"/>
    <property type="match status" value="1"/>
</dbReference>
<dbReference type="SUPFAM" id="SSF159672">
    <property type="entry name" value="CbiG N-terminal domain-like"/>
    <property type="match status" value="1"/>
</dbReference>
<comment type="caution">
    <text evidence="4">The sequence shown here is derived from an EMBL/GenBank/DDBJ whole genome shotgun (WGS) entry which is preliminary data.</text>
</comment>
<dbReference type="AlphaFoldDB" id="A0A140LB25"/>
<dbReference type="Pfam" id="PF11761">
    <property type="entry name" value="CbiG_mid"/>
    <property type="match status" value="1"/>
</dbReference>
<dbReference type="InterPro" id="IPR038029">
    <property type="entry name" value="GbiG_N_sf"/>
</dbReference>
<dbReference type="GO" id="GO:0043779">
    <property type="term" value="F:cobalt-precorrin-5A acetaldehyde-lyase activity"/>
    <property type="evidence" value="ECO:0007669"/>
    <property type="project" value="UniProtKB-EC"/>
</dbReference>
<keyword evidence="5" id="KW-1185">Reference proteome</keyword>
<dbReference type="InterPro" id="IPR021744">
    <property type="entry name" value="CbiG_N"/>
</dbReference>
<feature type="domain" description="Cobalamin biosynthesis central region" evidence="3">
    <location>
        <begin position="141"/>
        <end position="226"/>
    </location>
</feature>
<dbReference type="InterPro" id="IPR052553">
    <property type="entry name" value="CbiG_hydrolase"/>
</dbReference>
<accession>A0A140LB25</accession>
<dbReference type="GO" id="GO:0009236">
    <property type="term" value="P:cobalamin biosynthetic process"/>
    <property type="evidence" value="ECO:0007669"/>
    <property type="project" value="InterPro"/>
</dbReference>
<dbReference type="OrthoDB" id="9781023at2"/>
<dbReference type="PANTHER" id="PTHR37477:SF1">
    <property type="entry name" value="COBALT-PRECORRIN-5A HYDROLASE"/>
    <property type="match status" value="1"/>
</dbReference>
<dbReference type="InterPro" id="IPR021745">
    <property type="entry name" value="CbiG_mid"/>
</dbReference>
<feature type="domain" description="CobE/GbiG C-terminal" evidence="1">
    <location>
        <begin position="229"/>
        <end position="344"/>
    </location>
</feature>
<dbReference type="STRING" id="520764.AN618_09480"/>
<dbReference type="Pfam" id="PF11760">
    <property type="entry name" value="CbiG_N"/>
    <property type="match status" value="1"/>
</dbReference>
<gene>
    <name evidence="4" type="primary">cbiG</name>
    <name evidence="4" type="ORF">AN618_09480</name>
</gene>